<keyword evidence="7 9" id="KW-0472">Membrane</keyword>
<evidence type="ECO:0000256" key="7">
    <source>
        <dbReference type="ARBA" id="ARBA00023136"/>
    </source>
</evidence>
<evidence type="ECO:0000256" key="2">
    <source>
        <dbReference type="ARBA" id="ARBA00022448"/>
    </source>
</evidence>
<reference evidence="11 12" key="1">
    <citation type="journal article" date="2018" name="Mol. Biol. Evol.">
        <title>Analysis of the draft genome of the red seaweed Gracilariopsis chorda provides insights into genome size evolution in Rhodophyta.</title>
        <authorList>
            <person name="Lee J."/>
            <person name="Yang E.C."/>
            <person name="Graf L."/>
            <person name="Yang J.H."/>
            <person name="Qiu H."/>
            <person name="Zel Zion U."/>
            <person name="Chan C.X."/>
            <person name="Stephens T.G."/>
            <person name="Weber A.P.M."/>
            <person name="Boo G.H."/>
            <person name="Boo S.M."/>
            <person name="Kim K.M."/>
            <person name="Shin Y."/>
            <person name="Jung M."/>
            <person name="Lee S.J."/>
            <person name="Yim H.S."/>
            <person name="Lee J.H."/>
            <person name="Bhattacharya D."/>
            <person name="Yoon H.S."/>
        </authorList>
    </citation>
    <scope>NUCLEOTIDE SEQUENCE [LARGE SCALE GENOMIC DNA]</scope>
    <source>
        <strain evidence="11 12">SKKU-2015</strain>
        <tissue evidence="11">Whole body</tissue>
    </source>
</reference>
<gene>
    <name evidence="11" type="ORF">BWQ96_03001</name>
</gene>
<accession>A0A2V3IYJ5</accession>
<keyword evidence="3 9" id="KW-0812">Transmembrane</keyword>
<evidence type="ECO:0000313" key="11">
    <source>
        <dbReference type="EMBL" id="PXF47226.1"/>
    </source>
</evidence>
<protein>
    <submittedName>
        <fullName evidence="11">BET1-like</fullName>
    </submittedName>
</protein>
<feature type="transmembrane region" description="Helical" evidence="9">
    <location>
        <begin position="114"/>
        <end position="135"/>
    </location>
</feature>
<dbReference type="SUPFAM" id="SSF58038">
    <property type="entry name" value="SNARE fusion complex"/>
    <property type="match status" value="1"/>
</dbReference>
<dbReference type="Gene3D" id="1.20.5.110">
    <property type="match status" value="1"/>
</dbReference>
<comment type="caution">
    <text evidence="11">The sequence shown here is derived from an EMBL/GenBank/DDBJ whole genome shotgun (WGS) entry which is preliminary data.</text>
</comment>
<dbReference type="PROSITE" id="PS50192">
    <property type="entry name" value="T_SNARE"/>
    <property type="match status" value="1"/>
</dbReference>
<evidence type="ECO:0000256" key="5">
    <source>
        <dbReference type="ARBA" id="ARBA00022989"/>
    </source>
</evidence>
<evidence type="ECO:0000256" key="6">
    <source>
        <dbReference type="ARBA" id="ARBA00023034"/>
    </source>
</evidence>
<proteinExistence type="predicted"/>
<dbReference type="AlphaFoldDB" id="A0A2V3IYJ5"/>
<keyword evidence="6" id="KW-0333">Golgi apparatus</keyword>
<dbReference type="InterPro" id="IPR000727">
    <property type="entry name" value="T_SNARE_dom"/>
</dbReference>
<dbReference type="OrthoDB" id="261831at2759"/>
<feature type="domain" description="T-SNARE coiled-coil homology" evidence="10">
    <location>
        <begin position="46"/>
        <end position="108"/>
    </location>
</feature>
<keyword evidence="4" id="KW-0653">Protein transport</keyword>
<keyword evidence="12" id="KW-1185">Reference proteome</keyword>
<dbReference type="SMART" id="SM00397">
    <property type="entry name" value="t_SNARE"/>
    <property type="match status" value="1"/>
</dbReference>
<dbReference type="PANTHER" id="PTHR12791">
    <property type="entry name" value="GOLGI SNARE BET1-RELATED"/>
    <property type="match status" value="1"/>
</dbReference>
<evidence type="ECO:0000313" key="12">
    <source>
        <dbReference type="Proteomes" id="UP000247409"/>
    </source>
</evidence>
<evidence type="ECO:0000256" key="4">
    <source>
        <dbReference type="ARBA" id="ARBA00022927"/>
    </source>
</evidence>
<dbReference type="Proteomes" id="UP000247409">
    <property type="component" value="Unassembled WGS sequence"/>
</dbReference>
<keyword evidence="5 9" id="KW-1133">Transmembrane helix</keyword>
<keyword evidence="2" id="KW-0813">Transport</keyword>
<evidence type="ECO:0000259" key="10">
    <source>
        <dbReference type="PROSITE" id="PS50192"/>
    </source>
</evidence>
<dbReference type="GO" id="GO:0000139">
    <property type="term" value="C:Golgi membrane"/>
    <property type="evidence" value="ECO:0007669"/>
    <property type="project" value="UniProtKB-SubCell"/>
</dbReference>
<evidence type="ECO:0000256" key="8">
    <source>
        <dbReference type="ARBA" id="ARBA00046280"/>
    </source>
</evidence>
<dbReference type="EMBL" id="NBIV01000027">
    <property type="protein sequence ID" value="PXF47226.1"/>
    <property type="molecule type" value="Genomic_DNA"/>
</dbReference>
<sequence length="137" mass="15057">MAPPTADDDKRRALLFGARADASAYRRSTTAPRPGATAPYAAAEQEMIEQSNSEKVDGLRGQVGHMRHLALDIGAEVREQNAMLDGMGGTFDDSGDALRRTIREVRRLAASRSGGHMCVLFLFAFAFFVLIYLLLRR</sequence>
<evidence type="ECO:0000256" key="9">
    <source>
        <dbReference type="SAM" id="Phobius"/>
    </source>
</evidence>
<dbReference type="STRING" id="448386.A0A2V3IYJ5"/>
<dbReference type="GO" id="GO:0015031">
    <property type="term" value="P:protein transport"/>
    <property type="evidence" value="ECO:0007669"/>
    <property type="project" value="UniProtKB-KW"/>
</dbReference>
<name>A0A2V3IYJ5_9FLOR</name>
<evidence type="ECO:0000256" key="1">
    <source>
        <dbReference type="ARBA" id="ARBA00004394"/>
    </source>
</evidence>
<dbReference type="CDD" id="cd15853">
    <property type="entry name" value="SNARE_Bet1"/>
    <property type="match status" value="1"/>
</dbReference>
<dbReference type="InterPro" id="IPR039899">
    <property type="entry name" value="BET1_SNARE"/>
</dbReference>
<comment type="subcellular location">
    <subcellularLocation>
        <location evidence="8">Endomembrane system</location>
        <topology evidence="8">Single-pass type IV membrane protein</topology>
    </subcellularLocation>
    <subcellularLocation>
        <location evidence="1">Golgi apparatus membrane</location>
    </subcellularLocation>
</comment>
<evidence type="ECO:0000256" key="3">
    <source>
        <dbReference type="ARBA" id="ARBA00022692"/>
    </source>
</evidence>
<organism evidence="11 12">
    <name type="scientific">Gracilariopsis chorda</name>
    <dbReference type="NCBI Taxonomy" id="448386"/>
    <lineage>
        <taxon>Eukaryota</taxon>
        <taxon>Rhodophyta</taxon>
        <taxon>Florideophyceae</taxon>
        <taxon>Rhodymeniophycidae</taxon>
        <taxon>Gracilariales</taxon>
        <taxon>Gracilariaceae</taxon>
        <taxon>Gracilariopsis</taxon>
    </lineage>
</organism>